<dbReference type="EMBL" id="GBBI01004215">
    <property type="protein sequence ID" value="JAC14497.1"/>
    <property type="molecule type" value="mRNA"/>
</dbReference>
<feature type="domain" description="CCHC FOG-type" evidence="15">
    <location>
        <begin position="726"/>
        <end position="759"/>
    </location>
</feature>
<dbReference type="AlphaFoldDB" id="A0A023EZ53"/>
<dbReference type="GO" id="GO:0030154">
    <property type="term" value="P:cell differentiation"/>
    <property type="evidence" value="ECO:0007669"/>
    <property type="project" value="UniProtKB-ARBA"/>
</dbReference>
<dbReference type="PANTHER" id="PTHR12958">
    <property type="entry name" value="FRIEND OF GATA2-RELATED"/>
    <property type="match status" value="1"/>
</dbReference>
<keyword evidence="5 12" id="KW-0863">Zinc-finger</keyword>
<evidence type="ECO:0000256" key="1">
    <source>
        <dbReference type="ARBA" id="ARBA00004123"/>
    </source>
</evidence>
<feature type="region of interest" description="Disordered" evidence="13">
    <location>
        <begin position="132"/>
        <end position="162"/>
    </location>
</feature>
<feature type="domain" description="CCHC FOG-type" evidence="15">
    <location>
        <begin position="1002"/>
        <end position="1035"/>
    </location>
</feature>
<dbReference type="GO" id="GO:0003677">
    <property type="term" value="F:DNA binding"/>
    <property type="evidence" value="ECO:0007669"/>
    <property type="project" value="UniProtKB-KW"/>
</dbReference>
<evidence type="ECO:0000256" key="8">
    <source>
        <dbReference type="ARBA" id="ARBA00023125"/>
    </source>
</evidence>
<evidence type="ECO:0000256" key="13">
    <source>
        <dbReference type="SAM" id="MobiDB-lite"/>
    </source>
</evidence>
<dbReference type="SUPFAM" id="SSF57667">
    <property type="entry name" value="beta-beta-alpha zinc fingers"/>
    <property type="match status" value="6"/>
</dbReference>
<evidence type="ECO:0000256" key="2">
    <source>
        <dbReference type="ARBA" id="ARBA00022491"/>
    </source>
</evidence>
<feature type="compositionally biased region" description="Basic and acidic residues" evidence="13">
    <location>
        <begin position="350"/>
        <end position="360"/>
    </location>
</feature>
<dbReference type="GO" id="GO:0007507">
    <property type="term" value="P:heart development"/>
    <property type="evidence" value="ECO:0007669"/>
    <property type="project" value="TreeGrafter"/>
</dbReference>
<feature type="compositionally biased region" description="Basic and acidic residues" evidence="13">
    <location>
        <begin position="34"/>
        <end position="45"/>
    </location>
</feature>
<feature type="domain" description="C2H2-type" evidence="14">
    <location>
        <begin position="1008"/>
        <end position="1039"/>
    </location>
</feature>
<evidence type="ECO:0000256" key="4">
    <source>
        <dbReference type="ARBA" id="ARBA00022737"/>
    </source>
</evidence>
<feature type="domain" description="CCHC FOG-type" evidence="15">
    <location>
        <begin position="72"/>
        <end position="105"/>
    </location>
</feature>
<dbReference type="Gene3D" id="3.30.160.60">
    <property type="entry name" value="Classic Zinc Finger"/>
    <property type="match status" value="2"/>
</dbReference>
<keyword evidence="8" id="KW-0238">DNA-binding</keyword>
<dbReference type="InterPro" id="IPR036236">
    <property type="entry name" value="Znf_C2H2_sf"/>
</dbReference>
<dbReference type="PROSITE" id="PS51810">
    <property type="entry name" value="ZF_CCHC_FOG"/>
    <property type="match status" value="5"/>
</dbReference>
<proteinExistence type="evidence at transcript level"/>
<feature type="compositionally biased region" description="Low complexity" evidence="13">
    <location>
        <begin position="137"/>
        <end position="152"/>
    </location>
</feature>
<accession>A0A023EZ53</accession>
<dbReference type="InterPro" id="IPR013087">
    <property type="entry name" value="Znf_C2H2_type"/>
</dbReference>
<feature type="compositionally biased region" description="Pro residues" evidence="13">
    <location>
        <begin position="630"/>
        <end position="640"/>
    </location>
</feature>
<feature type="region of interest" description="Disordered" evidence="13">
    <location>
        <begin position="676"/>
        <end position="721"/>
    </location>
</feature>
<comment type="subcellular location">
    <subcellularLocation>
        <location evidence="1">Nucleus</location>
    </subcellularLocation>
</comment>
<dbReference type="GO" id="GO:0061629">
    <property type="term" value="F:RNA polymerase II-specific DNA-binding transcription factor binding"/>
    <property type="evidence" value="ECO:0007669"/>
    <property type="project" value="InterPro"/>
</dbReference>
<feature type="region of interest" description="Disordered" evidence="13">
    <location>
        <begin position="974"/>
        <end position="1004"/>
    </location>
</feature>
<evidence type="ECO:0000256" key="6">
    <source>
        <dbReference type="ARBA" id="ARBA00022833"/>
    </source>
</evidence>
<evidence type="ECO:0000256" key="9">
    <source>
        <dbReference type="ARBA" id="ARBA00023159"/>
    </source>
</evidence>
<evidence type="ECO:0000256" key="5">
    <source>
        <dbReference type="ARBA" id="ARBA00022771"/>
    </source>
</evidence>
<evidence type="ECO:0000256" key="3">
    <source>
        <dbReference type="ARBA" id="ARBA00022723"/>
    </source>
</evidence>
<dbReference type="Pfam" id="PF12874">
    <property type="entry name" value="zf-met"/>
    <property type="match status" value="1"/>
</dbReference>
<keyword evidence="11" id="KW-0539">Nucleus</keyword>
<dbReference type="FunFam" id="3.30.160.60:FF:000446">
    <property type="entry name" value="Zinc finger protein"/>
    <property type="match status" value="1"/>
</dbReference>
<evidence type="ECO:0000259" key="15">
    <source>
        <dbReference type="PROSITE" id="PS51810"/>
    </source>
</evidence>
<keyword evidence="2" id="KW-0678">Repressor</keyword>
<evidence type="ECO:0000256" key="7">
    <source>
        <dbReference type="ARBA" id="ARBA00023015"/>
    </source>
</evidence>
<feature type="region of interest" description="Disordered" evidence="13">
    <location>
        <begin position="614"/>
        <end position="643"/>
    </location>
</feature>
<dbReference type="GO" id="GO:0005634">
    <property type="term" value="C:nucleus"/>
    <property type="evidence" value="ECO:0007669"/>
    <property type="project" value="UniProtKB-SubCell"/>
</dbReference>
<dbReference type="InterPro" id="IPR059121">
    <property type="entry name" value="CCHC_ZFPM2-like"/>
</dbReference>
<feature type="domain" description="C2H2-type" evidence="14">
    <location>
        <begin position="78"/>
        <end position="103"/>
    </location>
</feature>
<sequence>SSSEEPVGKLRLNASLATDPAVVRPVIETERAVSKSAGIEREDSRTTPLHDIGGSFIAPPVTPSPTIQTSGSGPPPVYVCTPCGIRFSSLSTLEAHQTYYCSHRMPSLPRAPPPPIGGTGCDSEPEDVKCPTEECATLSGTESSTGSTPVTTAEPPSKSVRSGKLYKCPHCSYSADKKVSLNRHMRMHAASPGGGPAASERSASPQQPAIDRYCQDCDIRFSSSKTFRAHKLHYCSTRHVIKPKPISSPPSPAEMVGSGSPVDTALPPRDQPFLALPTNPILIVPYSLLQGASLFSGAAAAGMPPTDTACLLLPDGTLQPMAQALPTRHISAEKVLPRPPPFPSPQVHKVAMEKNSKPRSEGTSPLDLSCRRSEEREEVVVVDSCEDEKENRQINQSLSPEHEDIICAPSIPLMLSTSSTCSSPSPAPVSPRPRGRSESQSQHSNSPSPKSVCGGSSGGGGAGASPSSAKSPRRTPNGLAATKTKEERRRTPDNLPKQDANSINLQSLLLAAVTAQSQMDSMQIKPDFSNLPFPPELVPHLSAAYNARFSPKTKPLVPMGGLIPPPPLPGLPSLGGSSRPSSNEMLNHAAFLPLLTSEMALRLAAAAAAAQAGNSSGGATADIVSTPGTVAPPPPPPPPQVIVKHGDSKCLECNIVFYKHENYIAHKKHYCSARKHSDVSSQEDKTPSPVGSSSPPITSPKENLPLTSKSPVGSNPPGNIVPSTSKPPLYQFICAACGIKFTSYDNLTAHQTYYCPKRIPQPEQEKPRRCPKCKIIVSGNEHHCTSVSVTVSTGSSSANTTNGWKCPCCPVTSATAAAAQKHMDTHTGVKAFLCTLCRYKGNTLRGMRTHIRMHFDKRPSEINEENFITCIIEDGCGGSTVEGSSPNLNAEEDSARRSPRLCSVEKNAACNGSGIPPPALRIKEEESVSVEGNVQDTDEEFIDVDEVTIKEEPPPLVVTSNATPANVIIKNEIDDQPDDLSTTNNNRSNSVGGGGLINSTPPTNTGPRYCKSCDISFNYLSTFIAHKKFYCSSHLGENAAANNNNNNNRPTGTPVT</sequence>
<feature type="region of interest" description="Disordered" evidence="13">
    <location>
        <begin position="34"/>
        <end position="55"/>
    </location>
</feature>
<keyword evidence="10" id="KW-0804">Transcription</keyword>
<feature type="compositionally biased region" description="Low complexity" evidence="13">
    <location>
        <begin position="981"/>
        <end position="990"/>
    </location>
</feature>
<organism evidence="16">
    <name type="scientific">Triatoma infestans</name>
    <name type="common">Assassin bug</name>
    <dbReference type="NCBI Taxonomy" id="30076"/>
    <lineage>
        <taxon>Eukaryota</taxon>
        <taxon>Metazoa</taxon>
        <taxon>Ecdysozoa</taxon>
        <taxon>Arthropoda</taxon>
        <taxon>Hexapoda</taxon>
        <taxon>Insecta</taxon>
        <taxon>Pterygota</taxon>
        <taxon>Neoptera</taxon>
        <taxon>Paraneoptera</taxon>
        <taxon>Hemiptera</taxon>
        <taxon>Heteroptera</taxon>
        <taxon>Panheteroptera</taxon>
        <taxon>Cimicomorpha</taxon>
        <taxon>Reduviidae</taxon>
        <taxon>Triatominae</taxon>
        <taxon>Triatoma</taxon>
    </lineage>
</organism>
<feature type="non-terminal residue" evidence="16">
    <location>
        <position position="1"/>
    </location>
</feature>
<dbReference type="Pfam" id="PF25445">
    <property type="entry name" value="CCHC_ZFPM2"/>
    <property type="match status" value="1"/>
</dbReference>
<dbReference type="GO" id="GO:0045944">
    <property type="term" value="P:positive regulation of transcription by RNA polymerase II"/>
    <property type="evidence" value="ECO:0007669"/>
    <property type="project" value="TreeGrafter"/>
</dbReference>
<keyword evidence="4" id="KW-0677">Repeat</keyword>
<evidence type="ECO:0000313" key="16">
    <source>
        <dbReference type="EMBL" id="JAC14497.1"/>
    </source>
</evidence>
<feature type="compositionally biased region" description="Basic and acidic residues" evidence="13">
    <location>
        <begin position="676"/>
        <end position="686"/>
    </location>
</feature>
<feature type="region of interest" description="Disordered" evidence="13">
    <location>
        <begin position="417"/>
        <end position="500"/>
    </location>
</feature>
<feature type="domain" description="C2H2-type" evidence="14">
    <location>
        <begin position="166"/>
        <end position="193"/>
    </location>
</feature>
<dbReference type="InterPro" id="IPR039746">
    <property type="entry name" value="FOG"/>
</dbReference>
<dbReference type="Pfam" id="PF13909">
    <property type="entry name" value="zf-H2C2_5"/>
    <property type="match status" value="1"/>
</dbReference>
<dbReference type="GO" id="GO:0009653">
    <property type="term" value="P:anatomical structure morphogenesis"/>
    <property type="evidence" value="ECO:0007669"/>
    <property type="project" value="UniProtKB-ARBA"/>
</dbReference>
<feature type="domain" description="CCHC FOG-type" evidence="15">
    <location>
        <begin position="642"/>
        <end position="675"/>
    </location>
</feature>
<feature type="domain" description="CCHC FOG-type" evidence="15">
    <location>
        <begin position="206"/>
        <end position="239"/>
    </location>
</feature>
<dbReference type="PROSITE" id="PS50157">
    <property type="entry name" value="ZINC_FINGER_C2H2_2"/>
    <property type="match status" value="5"/>
</dbReference>
<evidence type="ECO:0000259" key="14">
    <source>
        <dbReference type="PROSITE" id="PS50157"/>
    </source>
</evidence>
<reference evidence="16" key="1">
    <citation type="journal article" date="2014" name="PLoS Negl. Trop. Dis.">
        <title>An updated insight into the Sialotranscriptome of Triatoma infestans: developmental stage and geographic variations.</title>
        <authorList>
            <person name="Schwarz A."/>
            <person name="Medrano-Mercado N."/>
            <person name="Schaub G.A."/>
            <person name="Struchiner C.J."/>
            <person name="Bargues M.D."/>
            <person name="Levy M.Z."/>
            <person name="Ribeiro J.M."/>
        </authorList>
    </citation>
    <scope>NUCLEOTIDE SEQUENCE</scope>
    <source>
        <strain evidence="16">Chile</strain>
        <tissue evidence="16">Salivary glands</tissue>
    </source>
</reference>
<dbReference type="PANTHER" id="PTHR12958:SF3">
    <property type="entry name" value="ZINC FINGER PROTEIN USH"/>
    <property type="match status" value="1"/>
</dbReference>
<keyword evidence="7" id="KW-0805">Transcription regulation</keyword>
<feature type="domain" description="C2H2-type" evidence="14">
    <location>
        <begin position="732"/>
        <end position="759"/>
    </location>
</feature>
<feature type="compositionally biased region" description="Basic and acidic residues" evidence="13">
    <location>
        <begin position="483"/>
        <end position="492"/>
    </location>
</feature>
<keyword evidence="3" id="KW-0479">Metal-binding</keyword>
<feature type="region of interest" description="Disordered" evidence="13">
    <location>
        <begin position="334"/>
        <end position="373"/>
    </location>
</feature>
<dbReference type="InterPro" id="IPR034731">
    <property type="entry name" value="Znf_CCHC_FOG"/>
</dbReference>
<feature type="region of interest" description="Disordered" evidence="13">
    <location>
        <begin position="187"/>
        <end position="206"/>
    </location>
</feature>
<name>A0A023EZ53_TRIIF</name>
<feature type="compositionally biased region" description="Polar residues" evidence="13">
    <location>
        <begin position="705"/>
        <end position="721"/>
    </location>
</feature>
<feature type="compositionally biased region" description="Low complexity" evidence="13">
    <location>
        <begin position="438"/>
        <end position="454"/>
    </location>
</feature>
<feature type="domain" description="C2H2-type" evidence="14">
    <location>
        <begin position="832"/>
        <end position="859"/>
    </location>
</feature>
<dbReference type="GO" id="GO:0008270">
    <property type="term" value="F:zinc ion binding"/>
    <property type="evidence" value="ECO:0007669"/>
    <property type="project" value="UniProtKB-KW"/>
</dbReference>
<keyword evidence="9" id="KW-0010">Activator</keyword>
<dbReference type="SMART" id="SM00355">
    <property type="entry name" value="ZnF_C2H2"/>
    <property type="match status" value="8"/>
</dbReference>
<keyword evidence="6" id="KW-0862">Zinc</keyword>
<evidence type="ECO:0000256" key="11">
    <source>
        <dbReference type="ARBA" id="ARBA00023242"/>
    </source>
</evidence>
<dbReference type="GO" id="GO:0000122">
    <property type="term" value="P:negative regulation of transcription by RNA polymerase II"/>
    <property type="evidence" value="ECO:0007669"/>
    <property type="project" value="TreeGrafter"/>
</dbReference>
<protein>
    <submittedName>
        <fullName evidence="16">Putative zinc finger protein ush</fullName>
    </submittedName>
</protein>
<evidence type="ECO:0000256" key="12">
    <source>
        <dbReference type="PROSITE-ProRule" id="PRU00042"/>
    </source>
</evidence>
<evidence type="ECO:0000256" key="10">
    <source>
        <dbReference type="ARBA" id="ARBA00023163"/>
    </source>
</evidence>